<comment type="subcellular location">
    <subcellularLocation>
        <location evidence="2">Cytoplasm</location>
    </subcellularLocation>
</comment>
<comment type="similarity">
    <text evidence="2">Belongs to the RbfA family.</text>
</comment>
<dbReference type="InterPro" id="IPR023799">
    <property type="entry name" value="RbfA_dom_sf"/>
</dbReference>
<dbReference type="EMBL" id="JNAM01000002">
    <property type="protein sequence ID" value="KGF98888.1"/>
    <property type="molecule type" value="Genomic_DNA"/>
</dbReference>
<dbReference type="RefSeq" id="WP_032525820.1">
    <property type="nucleotide sequence ID" value="NZ_CP138951.1"/>
</dbReference>
<dbReference type="InterPro" id="IPR015946">
    <property type="entry name" value="KH_dom-like_a/b"/>
</dbReference>
<comment type="subunit">
    <text evidence="2">Monomer. Binds 30S ribosomal subunits, but not 50S ribosomal subunits or 70S ribosomes.</text>
</comment>
<dbReference type="Proteomes" id="UP000030445">
    <property type="component" value="Unassembled WGS sequence"/>
</dbReference>
<dbReference type="eggNOG" id="COG0858">
    <property type="taxonomic scope" value="Bacteria"/>
</dbReference>
<reference evidence="4" key="1">
    <citation type="journal article" date="2014" name="Sci. Data">
        <title>Genomes of diverse isolates of the marine cyanobacterium Prochlorococcus.</title>
        <authorList>
            <person name="Biller S."/>
            <person name="Berube P."/>
            <person name="Thompson J."/>
            <person name="Kelly L."/>
            <person name="Roggensack S."/>
            <person name="Awad L."/>
            <person name="Roache-Johnson K."/>
            <person name="Ding H."/>
            <person name="Giovannoni S.J."/>
            <person name="Moore L.R."/>
            <person name="Chisholm S.W."/>
        </authorList>
    </citation>
    <scope>NUCLEOTIDE SEQUENCE [LARGE SCALE GENOMIC DNA]</scope>
    <source>
        <strain evidence="4">MIT 9302</strain>
    </source>
</reference>
<dbReference type="GO" id="GO:0005829">
    <property type="term" value="C:cytosol"/>
    <property type="evidence" value="ECO:0007669"/>
    <property type="project" value="TreeGrafter"/>
</dbReference>
<comment type="function">
    <text evidence="2">One of several proteins that assist in the late maturation steps of the functional core of the 30S ribosomal subunit. Associates with free 30S ribosomal subunits (but not with 30S subunits that are part of 70S ribosomes or polysomes). Required for efficient processing of 16S rRNA. May interact with the 5'-terminal helix region of 16S rRNA.</text>
</comment>
<keyword evidence="2" id="KW-0963">Cytoplasm</keyword>
<evidence type="ECO:0000313" key="4">
    <source>
        <dbReference type="Proteomes" id="UP000030445"/>
    </source>
</evidence>
<dbReference type="SUPFAM" id="SSF89919">
    <property type="entry name" value="Ribosome-binding factor A, RbfA"/>
    <property type="match status" value="1"/>
</dbReference>
<gene>
    <name evidence="2" type="primary">rbfA</name>
    <name evidence="3" type="ORF">EU96_0196</name>
</gene>
<evidence type="ECO:0000313" key="3">
    <source>
        <dbReference type="EMBL" id="KGF98888.1"/>
    </source>
</evidence>
<dbReference type="PROSITE" id="PS01319">
    <property type="entry name" value="RBFA"/>
    <property type="match status" value="1"/>
</dbReference>
<organism evidence="3 4">
    <name type="scientific">Prochlorococcus marinus str. MIT 9302</name>
    <dbReference type="NCBI Taxonomy" id="74545"/>
    <lineage>
        <taxon>Bacteria</taxon>
        <taxon>Bacillati</taxon>
        <taxon>Cyanobacteriota</taxon>
        <taxon>Cyanophyceae</taxon>
        <taxon>Synechococcales</taxon>
        <taxon>Prochlorococcaceae</taxon>
        <taxon>Prochlorococcus</taxon>
    </lineage>
</organism>
<dbReference type="GO" id="GO:0030490">
    <property type="term" value="P:maturation of SSU-rRNA"/>
    <property type="evidence" value="ECO:0007669"/>
    <property type="project" value="UniProtKB-UniRule"/>
</dbReference>
<keyword evidence="1 2" id="KW-0690">Ribosome biogenesis</keyword>
<dbReference type="NCBIfam" id="TIGR00082">
    <property type="entry name" value="rbfA"/>
    <property type="match status" value="1"/>
</dbReference>
<dbReference type="STRING" id="74545.EU96_0196"/>
<dbReference type="OrthoDB" id="307788at2"/>
<accession>A0A0A2AEQ4</accession>
<proteinExistence type="inferred from homology"/>
<comment type="caution">
    <text evidence="3">The sequence shown here is derived from an EMBL/GenBank/DDBJ whole genome shotgun (WGS) entry which is preliminary data.</text>
</comment>
<sequence>MPNNYRLAKVSSLLKKEITLILQNDLESDLVRDHFVNISKIDLSGDLQYCKIYITSTAQETVKKEIVENLNSAKSSIRHNLGKRIEMRRVPDIIFKDDIVLDKGLSVLKLLDEIKNSNQDNNNVEDKDANS</sequence>
<dbReference type="AlphaFoldDB" id="A0A0A2AEQ4"/>
<evidence type="ECO:0000256" key="2">
    <source>
        <dbReference type="HAMAP-Rule" id="MF_00003"/>
    </source>
</evidence>
<dbReference type="InterPro" id="IPR020053">
    <property type="entry name" value="Ribosome-bd_factorA_CS"/>
</dbReference>
<dbReference type="InterPro" id="IPR000238">
    <property type="entry name" value="RbfA"/>
</dbReference>
<dbReference type="GO" id="GO:0043024">
    <property type="term" value="F:ribosomal small subunit binding"/>
    <property type="evidence" value="ECO:0007669"/>
    <property type="project" value="TreeGrafter"/>
</dbReference>
<protein>
    <recommendedName>
        <fullName evidence="2">Ribosome-binding factor A</fullName>
    </recommendedName>
</protein>
<name>A0A0A2AEQ4_PROMR</name>
<evidence type="ECO:0000256" key="1">
    <source>
        <dbReference type="ARBA" id="ARBA00022517"/>
    </source>
</evidence>
<dbReference type="PANTHER" id="PTHR33515">
    <property type="entry name" value="RIBOSOME-BINDING FACTOR A, CHLOROPLASTIC-RELATED"/>
    <property type="match status" value="1"/>
</dbReference>
<dbReference type="HAMAP" id="MF_00003">
    <property type="entry name" value="RbfA"/>
    <property type="match status" value="1"/>
</dbReference>
<dbReference type="PANTHER" id="PTHR33515:SF1">
    <property type="entry name" value="RIBOSOME-BINDING FACTOR A, CHLOROPLASTIC-RELATED"/>
    <property type="match status" value="1"/>
</dbReference>
<dbReference type="Gene3D" id="3.30.300.20">
    <property type="match status" value="1"/>
</dbReference>
<dbReference type="Pfam" id="PF02033">
    <property type="entry name" value="RBFA"/>
    <property type="match status" value="1"/>
</dbReference>